<keyword evidence="2" id="KW-1185">Reference proteome</keyword>
<dbReference type="EMBL" id="BMAT01005102">
    <property type="protein sequence ID" value="GFR87521.1"/>
    <property type="molecule type" value="Genomic_DNA"/>
</dbReference>
<evidence type="ECO:0000313" key="1">
    <source>
        <dbReference type="EMBL" id="GFR87521.1"/>
    </source>
</evidence>
<comment type="caution">
    <text evidence="1">The sequence shown here is derived from an EMBL/GenBank/DDBJ whole genome shotgun (WGS) entry which is preliminary data.</text>
</comment>
<organism evidence="1 2">
    <name type="scientific">Elysia marginata</name>
    <dbReference type="NCBI Taxonomy" id="1093978"/>
    <lineage>
        <taxon>Eukaryota</taxon>
        <taxon>Metazoa</taxon>
        <taxon>Spiralia</taxon>
        <taxon>Lophotrochozoa</taxon>
        <taxon>Mollusca</taxon>
        <taxon>Gastropoda</taxon>
        <taxon>Heterobranchia</taxon>
        <taxon>Euthyneura</taxon>
        <taxon>Panpulmonata</taxon>
        <taxon>Sacoglossa</taxon>
        <taxon>Placobranchoidea</taxon>
        <taxon>Plakobranchidae</taxon>
        <taxon>Elysia</taxon>
    </lineage>
</organism>
<dbReference type="AlphaFoldDB" id="A0AAV4GQF7"/>
<name>A0AAV4GQF7_9GAST</name>
<reference evidence="1 2" key="1">
    <citation type="journal article" date="2021" name="Elife">
        <title>Chloroplast acquisition without the gene transfer in kleptoplastic sea slugs, Plakobranchus ocellatus.</title>
        <authorList>
            <person name="Maeda T."/>
            <person name="Takahashi S."/>
            <person name="Yoshida T."/>
            <person name="Shimamura S."/>
            <person name="Takaki Y."/>
            <person name="Nagai Y."/>
            <person name="Toyoda A."/>
            <person name="Suzuki Y."/>
            <person name="Arimoto A."/>
            <person name="Ishii H."/>
            <person name="Satoh N."/>
            <person name="Nishiyama T."/>
            <person name="Hasebe M."/>
            <person name="Maruyama T."/>
            <person name="Minagawa J."/>
            <person name="Obokata J."/>
            <person name="Shigenobu S."/>
        </authorList>
    </citation>
    <scope>NUCLEOTIDE SEQUENCE [LARGE SCALE GENOMIC DNA]</scope>
</reference>
<gene>
    <name evidence="1" type="ORF">ElyMa_002494800</name>
</gene>
<dbReference type="Proteomes" id="UP000762676">
    <property type="component" value="Unassembled WGS sequence"/>
</dbReference>
<proteinExistence type="predicted"/>
<sequence>MLRTVRNRCSVSDPYNITCREADEYRDCLRVVAGHYCGLEVGFHAHKLYKFRFETRVPVNCQSEYCIDSAITASLA</sequence>
<protein>
    <submittedName>
        <fullName evidence="1">Uncharacterized protein</fullName>
    </submittedName>
</protein>
<accession>A0AAV4GQF7</accession>
<evidence type="ECO:0000313" key="2">
    <source>
        <dbReference type="Proteomes" id="UP000762676"/>
    </source>
</evidence>